<evidence type="ECO:0000313" key="2">
    <source>
        <dbReference type="EMBL" id="KZN67701.1"/>
    </source>
</evidence>
<dbReference type="RefSeq" id="WP_063380996.1">
    <property type="nucleotide sequence ID" value="NZ_AUXX01000012.1"/>
</dbReference>
<dbReference type="EMBL" id="AUXX01000012">
    <property type="protein sequence ID" value="KZN67701.1"/>
    <property type="molecule type" value="Genomic_DNA"/>
</dbReference>
<dbReference type="AlphaFoldDB" id="A0A167N8Y0"/>
<accession>A0A167N8Y0</accession>
<gene>
    <name evidence="2" type="ORF">N478_02775</name>
</gene>
<name>A0A167N8Y0_9GAMM</name>
<dbReference type="Proteomes" id="UP000076661">
    <property type="component" value="Unassembled WGS sequence"/>
</dbReference>
<sequence length="246" mass="27367">MKNTLTLVRILPVSLLAFAFTNDALAASCTLKQSGDNSWYECDGKKITQTATRNRQSSDNLLEFQLLGSTAVWKYVQADNPSWAGSATTSDTAYYSYCLLDDSLNRITQLARHSFFGRKETIKNFRLNGNNASWRYVETIGSRTVGSDHNATIPDCQSTPPQILNLSYPEGRVGQTQRFSFDYRNATSCWNQSGTRYFTSSTPKNGTFSWTSPVRTQVSGPWQTIVSCTNATGVIVQDSVTTRVNN</sequence>
<evidence type="ECO:0000313" key="3">
    <source>
        <dbReference type="Proteomes" id="UP000076661"/>
    </source>
</evidence>
<reference evidence="2 3" key="1">
    <citation type="submission" date="2013-07" db="EMBL/GenBank/DDBJ databases">
        <title>Comparative Genomic and Metabolomic Analysis of Twelve Strains of Pseudoalteromonas luteoviolacea.</title>
        <authorList>
            <person name="Vynne N.G."/>
            <person name="Mansson M."/>
            <person name="Gram L."/>
        </authorList>
    </citation>
    <scope>NUCLEOTIDE SEQUENCE [LARGE SCALE GENOMIC DNA]</scope>
    <source>
        <strain evidence="2 3">S4060-1</strain>
    </source>
</reference>
<comment type="caution">
    <text evidence="2">The sequence shown here is derived from an EMBL/GenBank/DDBJ whole genome shotgun (WGS) entry which is preliminary data.</text>
</comment>
<feature type="signal peptide" evidence="1">
    <location>
        <begin position="1"/>
        <end position="26"/>
    </location>
</feature>
<keyword evidence="1" id="KW-0732">Signal</keyword>
<evidence type="ECO:0000256" key="1">
    <source>
        <dbReference type="SAM" id="SignalP"/>
    </source>
</evidence>
<dbReference type="PATRIC" id="fig|1365257.3.peg.2146"/>
<organism evidence="2 3">
    <name type="scientific">Pseudoalteromonas luteoviolacea S4060-1</name>
    <dbReference type="NCBI Taxonomy" id="1365257"/>
    <lineage>
        <taxon>Bacteria</taxon>
        <taxon>Pseudomonadati</taxon>
        <taxon>Pseudomonadota</taxon>
        <taxon>Gammaproteobacteria</taxon>
        <taxon>Alteromonadales</taxon>
        <taxon>Pseudoalteromonadaceae</taxon>
        <taxon>Pseudoalteromonas</taxon>
    </lineage>
</organism>
<protein>
    <submittedName>
        <fullName evidence="2">Uncharacterized protein</fullName>
    </submittedName>
</protein>
<proteinExistence type="predicted"/>
<feature type="chain" id="PRO_5007890609" evidence="1">
    <location>
        <begin position="27"/>
        <end position="246"/>
    </location>
</feature>